<organism evidence="4 5">
    <name type="scientific">Tieghemostelium lacteum</name>
    <name type="common">Slime mold</name>
    <name type="synonym">Dictyostelium lacteum</name>
    <dbReference type="NCBI Taxonomy" id="361077"/>
    <lineage>
        <taxon>Eukaryota</taxon>
        <taxon>Amoebozoa</taxon>
        <taxon>Evosea</taxon>
        <taxon>Eumycetozoa</taxon>
        <taxon>Dictyostelia</taxon>
        <taxon>Dictyosteliales</taxon>
        <taxon>Raperosteliaceae</taxon>
        <taxon>Tieghemostelium</taxon>
    </lineage>
</organism>
<proteinExistence type="predicted"/>
<keyword evidence="2" id="KW-0812">Transmembrane</keyword>
<dbReference type="InParanoid" id="A0A152A588"/>
<dbReference type="InterPro" id="IPR000742">
    <property type="entry name" value="EGF"/>
</dbReference>
<dbReference type="PANTHER" id="PTHR31378:SF17">
    <property type="match status" value="1"/>
</dbReference>
<dbReference type="FunCoup" id="A0A152A588">
    <property type="interactions" value="170"/>
</dbReference>
<dbReference type="PROSITE" id="PS00022">
    <property type="entry name" value="EGF_1"/>
    <property type="match status" value="1"/>
</dbReference>
<dbReference type="Proteomes" id="UP000076078">
    <property type="component" value="Unassembled WGS sequence"/>
</dbReference>
<comment type="caution">
    <text evidence="4">The sequence shown here is derived from an EMBL/GenBank/DDBJ whole genome shotgun (WGS) entry which is preliminary data.</text>
</comment>
<reference evidence="4 5" key="1">
    <citation type="submission" date="2015-12" db="EMBL/GenBank/DDBJ databases">
        <title>Dictyostelia acquired genes for synthesis and detection of signals that induce cell-type specialization by lateral gene transfer from prokaryotes.</title>
        <authorList>
            <person name="Gloeckner G."/>
            <person name="Schaap P."/>
        </authorList>
    </citation>
    <scope>NUCLEOTIDE SEQUENCE [LARGE SCALE GENOMIC DNA]</scope>
    <source>
        <strain evidence="4 5">TK</strain>
    </source>
</reference>
<dbReference type="InterPro" id="IPR055463">
    <property type="entry name" value="DUF7035"/>
</dbReference>
<dbReference type="EMBL" id="LODT01000011">
    <property type="protein sequence ID" value="KYR01251.1"/>
    <property type="molecule type" value="Genomic_DNA"/>
</dbReference>
<feature type="domain" description="EGF-like" evidence="3">
    <location>
        <begin position="1009"/>
        <end position="1047"/>
    </location>
</feature>
<keyword evidence="2" id="KW-0472">Membrane</keyword>
<dbReference type="Pfam" id="PF23033">
    <property type="entry name" value="DUF7034"/>
    <property type="match status" value="1"/>
</dbReference>
<keyword evidence="1" id="KW-1015">Disulfide bond</keyword>
<feature type="transmembrane region" description="Helical" evidence="2">
    <location>
        <begin position="7"/>
        <end position="29"/>
    </location>
</feature>
<dbReference type="PROSITE" id="PS01186">
    <property type="entry name" value="EGF_2"/>
    <property type="match status" value="1"/>
</dbReference>
<evidence type="ECO:0000256" key="1">
    <source>
        <dbReference type="PROSITE-ProRule" id="PRU00076"/>
    </source>
</evidence>
<evidence type="ECO:0000313" key="4">
    <source>
        <dbReference type="EMBL" id="KYR01251.1"/>
    </source>
</evidence>
<dbReference type="Pfam" id="PF23034">
    <property type="entry name" value="DUF7035"/>
    <property type="match status" value="1"/>
</dbReference>
<dbReference type="InterPro" id="IPR055462">
    <property type="entry name" value="DUF7034"/>
</dbReference>
<dbReference type="InterPro" id="IPR056645">
    <property type="entry name" value="DUF7743"/>
</dbReference>
<comment type="caution">
    <text evidence="1">Lacks conserved residue(s) required for the propagation of feature annotation.</text>
</comment>
<keyword evidence="5" id="KW-1185">Reference proteome</keyword>
<sequence length="1360" mass="152343">MKSNRNGIYYILFLVCFSITANASVPFIVEYSAMYREVNTVTSGCYMTFEVLFNSSVKAISNITGQTGAVSKMGEYLKMSMRLSVAVNGNPTFNVDDQDNVSYFIVMPEQCIQNPTLDIPDISTKQNLYFFNIKMYNLFFYVLKIPFNSDYFGYGIIIDANRGLRSVYQTAVMFNPTPLFKMYFTYNTPNTQGGGLFNIIADLYGDQKSFSFYGDLPSAQSTATFNTTSFVNIPELRMYTFQVSNLIPKERVIANSVSALRFLQCYFVSGDSTTATYLGHYLGTGLNDPVNTIGPLQVQIIAQGLYSPILYSFSYTITGVPAIINPNCEFSLQNGYELPYSIIKMTVVNQQLTNIIGDIVSIDKPMNYYPYGYQSGTYSQMNYTLNLLLAPFAQTQFTKATLGGSSKTLPFNYTVDTIAPSIVNIRFYTIMDNPDLVLVHIMAMDNLSGISKFLLENVNEPITNADRSSGDTNYGIYEKFYSINSVSIQQITTYDWAMNYQIFQSYYIFNWPSPLRTFDINSITKWYFEKYEVDVSENGTYNTLYFIYPSPDITRTFGFKLIYSYELATQFSSDTADKLNYDIVKWNPLVNMFSVEFYIPPRMFSGNLNYIFSADGTKHDPSIFSTIVGPNSTLSVISTASDELPPLVSSISIYPNATVSVGSTPIEIGYKIEFTETLNGFESLNVTISSDMHPIGYQKITKLSGGISYEVTVSITINPSECVPQTFYIKEVTTRDRSGHFASSTYRAPTDIHPTVPNPFIKVPNYKTQTIQVLCTNPPENDGTGPELLDFSVSTQEMDVSVMNRELVISFNIYDPTGISDANIPIIFLESSDPGQLRYEVPATIFQELNSTFESYTTKIQVPFKFGGKEGFGISVFGLVDKLLNIKGYTFGDLRDMGFNSIVRTNINFNGPMIESTSPYNALGGLIAIYGRGFGSDASPVMFQVLIKDSTGTKTFTIDTIEFFSGIYIRIRITKPTLPYYYLGVKVGNITSNWVLVGVYTPPTETPVNPPKCPGSPNQCSGNGQCIISGQQASCQCKSPFAGDDCSYQIFIVPQPTVNPTEPNSTIITPPITGSEEPSGEVIFYTSLVSIRSIREIQIDQTIHEYNFTQWLYKDISTDVQTDINPRKVYQYLSNITHPVFHSVTLVNVTIEWFDSYTNITFADQLIQMTPSTIKYRIQLSPYQFERATNTMDIQFLVSLSSNYSDSCSTQKQGVVFENDFVKLEMDKQSFYGRFIKRALIDGRNRVISNTIQPQSQLNSESSSIVSIHIPNYKDYTILDPDFTLLINSDPITSGTEGSLCNSSSKDGLSKTKIAGIVIGCVGFAIIAVISTSYYIYKKKRQANYVKKLNVKLKAANNEQ</sequence>
<protein>
    <recommendedName>
        <fullName evidence="3">EGF-like domain-containing protein</fullName>
    </recommendedName>
</protein>
<gene>
    <name evidence="4" type="ORF">DLAC_02370</name>
</gene>
<keyword evidence="1" id="KW-0245">EGF-like domain</keyword>
<dbReference type="Gene3D" id="2.60.120.260">
    <property type="entry name" value="Galactose-binding domain-like"/>
    <property type="match status" value="1"/>
</dbReference>
<dbReference type="PANTHER" id="PTHR31378">
    <property type="entry name" value="EGF-LIKE DOMAIN-CONTAINING PROTEIN-RELATED-RELATED"/>
    <property type="match status" value="1"/>
</dbReference>
<dbReference type="Pfam" id="PF22933">
    <property type="entry name" value="ComC_SSD"/>
    <property type="match status" value="1"/>
</dbReference>
<dbReference type="InterPro" id="IPR054484">
    <property type="entry name" value="ComC_SSD"/>
</dbReference>
<dbReference type="Pfam" id="PF24893">
    <property type="entry name" value="DUF7743"/>
    <property type="match status" value="1"/>
</dbReference>
<accession>A0A152A588</accession>
<feature type="disulfide bond" evidence="1">
    <location>
        <begin position="1037"/>
        <end position="1046"/>
    </location>
</feature>
<evidence type="ECO:0000259" key="3">
    <source>
        <dbReference type="PROSITE" id="PS50026"/>
    </source>
</evidence>
<feature type="transmembrane region" description="Helical" evidence="2">
    <location>
        <begin position="1314"/>
        <end position="1337"/>
    </location>
</feature>
<evidence type="ECO:0000256" key="2">
    <source>
        <dbReference type="SAM" id="Phobius"/>
    </source>
</evidence>
<dbReference type="PROSITE" id="PS50026">
    <property type="entry name" value="EGF_3"/>
    <property type="match status" value="1"/>
</dbReference>
<dbReference type="OrthoDB" id="21427at2759"/>
<evidence type="ECO:0000313" key="5">
    <source>
        <dbReference type="Proteomes" id="UP000076078"/>
    </source>
</evidence>
<keyword evidence="2" id="KW-1133">Transmembrane helix</keyword>
<name>A0A152A588_TIELA</name>